<reference evidence="1" key="1">
    <citation type="journal article" date="2020" name="Nature">
        <title>Giant virus diversity and host interactions through global metagenomics.</title>
        <authorList>
            <person name="Schulz F."/>
            <person name="Roux S."/>
            <person name="Paez-Espino D."/>
            <person name="Jungbluth S."/>
            <person name="Walsh D.A."/>
            <person name="Denef V.J."/>
            <person name="McMahon K.D."/>
            <person name="Konstantinidis K.T."/>
            <person name="Eloe-Fadrosh E.A."/>
            <person name="Kyrpides N.C."/>
            <person name="Woyke T."/>
        </authorList>
    </citation>
    <scope>NUCLEOTIDE SEQUENCE</scope>
    <source>
        <strain evidence="1">GVMAG-M-3300023179-62</strain>
    </source>
</reference>
<proteinExistence type="predicted"/>
<protein>
    <submittedName>
        <fullName evidence="1">Uncharacterized protein</fullName>
    </submittedName>
</protein>
<dbReference type="AlphaFoldDB" id="A0A6C0H4K7"/>
<sequence length="295" mass="34071">MSNDFHIELFSETKIIENNKQLRCVASLIYTGKNADFLIYIKGIEKLEIKSTERNIKLAVVNISFYSNFIQLYDFEYIDSKRSLKTITSTDKDIYNGYLSGFYNYITSENLDTTRFEFLKKLKGISYGMLLCCICNALKLGFITSSSHIALDAAGVISGMNEKESLNSLVEYYKKIGFYERFPELHEYNIDNEVVPMIGKVETLISNCTFDNLSKELLEILPVRMCKNICNKKNKKVLKSIKKSLLGKDILSQYKYTTIPKEILEEKLEYLKKVNKGFEKVNIEDFVLMCSEKAQ</sequence>
<dbReference type="EMBL" id="MN739860">
    <property type="protein sequence ID" value="QHT74973.1"/>
    <property type="molecule type" value="Genomic_DNA"/>
</dbReference>
<organism evidence="1">
    <name type="scientific">viral metagenome</name>
    <dbReference type="NCBI Taxonomy" id="1070528"/>
    <lineage>
        <taxon>unclassified sequences</taxon>
        <taxon>metagenomes</taxon>
        <taxon>organismal metagenomes</taxon>
    </lineage>
</organism>
<accession>A0A6C0H4K7</accession>
<evidence type="ECO:0000313" key="1">
    <source>
        <dbReference type="EMBL" id="QHT74973.1"/>
    </source>
</evidence>
<name>A0A6C0H4K7_9ZZZZ</name>